<comment type="caution">
    <text evidence="2">The sequence shown here is derived from an EMBL/GenBank/DDBJ whole genome shotgun (WGS) entry which is preliminary data.</text>
</comment>
<accession>A0A4Z0LZ53</accession>
<sequence>MKHIITGLCLGGAIAFGNAAAAAADSQPLPSRGAMTASNGLASCERDYRNSVLRARRIGYQSGNCAAKTQGGSPVYTLASYAGTELDANGATGDGECRREYRNAVLRARGIGQWRCDA</sequence>
<dbReference type="RefSeq" id="WP_135444772.1">
    <property type="nucleotide sequence ID" value="NZ_SRLE01000009.1"/>
</dbReference>
<organism evidence="2 3">
    <name type="scientific">Mangrovimicrobium sediminis</name>
    <dbReference type="NCBI Taxonomy" id="2562682"/>
    <lineage>
        <taxon>Bacteria</taxon>
        <taxon>Pseudomonadati</taxon>
        <taxon>Pseudomonadota</taxon>
        <taxon>Gammaproteobacteria</taxon>
        <taxon>Cellvibrionales</taxon>
        <taxon>Halieaceae</taxon>
        <taxon>Mangrovimicrobium</taxon>
    </lineage>
</organism>
<protein>
    <recommendedName>
        <fullName evidence="4">DUF4189 domain-containing protein</fullName>
    </recommendedName>
</protein>
<evidence type="ECO:0000313" key="2">
    <source>
        <dbReference type="EMBL" id="TGD72551.1"/>
    </source>
</evidence>
<feature type="chain" id="PRO_5021354010" description="DUF4189 domain-containing protein" evidence="1">
    <location>
        <begin position="24"/>
        <end position="118"/>
    </location>
</feature>
<evidence type="ECO:0000313" key="3">
    <source>
        <dbReference type="Proteomes" id="UP000298050"/>
    </source>
</evidence>
<feature type="signal peptide" evidence="1">
    <location>
        <begin position="1"/>
        <end position="23"/>
    </location>
</feature>
<gene>
    <name evidence="2" type="ORF">E4634_13565</name>
</gene>
<reference evidence="2 3" key="1">
    <citation type="submission" date="2019-04" db="EMBL/GenBank/DDBJ databases">
        <title>Taxonomy of novel Haliea sp. from mangrove soil of West Coast of India.</title>
        <authorList>
            <person name="Verma A."/>
            <person name="Kumar P."/>
            <person name="Krishnamurthi S."/>
        </authorList>
    </citation>
    <scope>NUCLEOTIDE SEQUENCE [LARGE SCALE GENOMIC DNA]</scope>
    <source>
        <strain evidence="2 3">SAOS-164</strain>
    </source>
</reference>
<dbReference type="Proteomes" id="UP000298050">
    <property type="component" value="Unassembled WGS sequence"/>
</dbReference>
<dbReference type="AlphaFoldDB" id="A0A4Z0LZ53"/>
<keyword evidence="3" id="KW-1185">Reference proteome</keyword>
<dbReference type="EMBL" id="SRLE01000009">
    <property type="protein sequence ID" value="TGD72551.1"/>
    <property type="molecule type" value="Genomic_DNA"/>
</dbReference>
<name>A0A4Z0LZ53_9GAMM</name>
<proteinExistence type="predicted"/>
<evidence type="ECO:0000256" key="1">
    <source>
        <dbReference type="SAM" id="SignalP"/>
    </source>
</evidence>
<keyword evidence="1" id="KW-0732">Signal</keyword>
<evidence type="ECO:0008006" key="4">
    <source>
        <dbReference type="Google" id="ProtNLM"/>
    </source>
</evidence>